<dbReference type="STRING" id="1305675.BFG57_16190"/>
<dbReference type="EMBL" id="MJEH01000030">
    <property type="protein sequence ID" value="OEH92381.1"/>
    <property type="molecule type" value="Genomic_DNA"/>
</dbReference>
<dbReference type="AlphaFoldDB" id="A0A1E5LE68"/>
<comment type="caution">
    <text evidence="2">The sequence shown here is derived from an EMBL/GenBank/DDBJ whole genome shotgun (WGS) entry which is preliminary data.</text>
</comment>
<keyword evidence="1" id="KW-1133">Transmembrane helix</keyword>
<evidence type="ECO:0000256" key="1">
    <source>
        <dbReference type="SAM" id="Phobius"/>
    </source>
</evidence>
<dbReference type="OrthoDB" id="2991597at2"/>
<evidence type="ECO:0000313" key="2">
    <source>
        <dbReference type="EMBL" id="OEH92381.1"/>
    </source>
</evidence>
<proteinExistence type="predicted"/>
<dbReference type="Proteomes" id="UP000095209">
    <property type="component" value="Unassembled WGS sequence"/>
</dbReference>
<keyword evidence="1" id="KW-0812">Transmembrane</keyword>
<feature type="transmembrane region" description="Helical" evidence="1">
    <location>
        <begin position="80"/>
        <end position="99"/>
    </location>
</feature>
<protein>
    <submittedName>
        <fullName evidence="2">Uncharacterized protein</fullName>
    </submittedName>
</protein>
<gene>
    <name evidence="2" type="ORF">BFG57_16190</name>
</gene>
<evidence type="ECO:0000313" key="3">
    <source>
        <dbReference type="Proteomes" id="UP000095209"/>
    </source>
</evidence>
<sequence length="100" mass="11212">MVKTFIEEGKTLACRHYETCRQYRGRMVHITDKSGRVHTGRIRNVDRRYVYLDRPRRGLGGYGYGYYGGYGGYGCYGGRCFGALALGAIAGIAIAGLLFW</sequence>
<keyword evidence="1" id="KW-0472">Membrane</keyword>
<keyword evidence="3" id="KW-1185">Reference proteome</keyword>
<name>A0A1E5LE68_9BACI</name>
<reference evidence="2 3" key="1">
    <citation type="submission" date="2016-08" db="EMBL/GenBank/DDBJ databases">
        <title>Genome of Bacillus solimangrovi GH2-4.</title>
        <authorList>
            <person name="Lim S."/>
            <person name="Kim B.-C."/>
        </authorList>
    </citation>
    <scope>NUCLEOTIDE SEQUENCE [LARGE SCALE GENOMIC DNA]</scope>
    <source>
        <strain evidence="2 3">GH2-4</strain>
    </source>
</reference>
<organism evidence="2 3">
    <name type="scientific">Bacillus solimangrovi</name>
    <dbReference type="NCBI Taxonomy" id="1305675"/>
    <lineage>
        <taxon>Bacteria</taxon>
        <taxon>Bacillati</taxon>
        <taxon>Bacillota</taxon>
        <taxon>Bacilli</taxon>
        <taxon>Bacillales</taxon>
        <taxon>Bacillaceae</taxon>
        <taxon>Bacillus</taxon>
    </lineage>
</organism>
<accession>A0A1E5LE68</accession>